<evidence type="ECO:0000256" key="1">
    <source>
        <dbReference type="SAM" id="MobiDB-lite"/>
    </source>
</evidence>
<evidence type="ECO:0000313" key="2">
    <source>
        <dbReference type="EMBL" id="JAD91764.1"/>
    </source>
</evidence>
<name>A0A0A9DT75_ARUDO</name>
<sequence>MDQAEDECLVDGATGKINDESSHESKSTVRKRSSSASSKATDGEPASSESDRSPDKTLSSEGSSVPNSNLVFGYLNLFSDGVVCLSP</sequence>
<protein>
    <submittedName>
        <fullName evidence="2">Uncharacterized protein</fullName>
    </submittedName>
</protein>
<accession>A0A0A9DT75</accession>
<feature type="region of interest" description="Disordered" evidence="1">
    <location>
        <begin position="1"/>
        <end position="69"/>
    </location>
</feature>
<feature type="compositionally biased region" description="Basic and acidic residues" evidence="1">
    <location>
        <begin position="17"/>
        <end position="27"/>
    </location>
</feature>
<dbReference type="EMBL" id="GBRH01206131">
    <property type="protein sequence ID" value="JAD91764.1"/>
    <property type="molecule type" value="Transcribed_RNA"/>
</dbReference>
<feature type="compositionally biased region" description="Polar residues" evidence="1">
    <location>
        <begin position="56"/>
        <end position="69"/>
    </location>
</feature>
<reference evidence="2" key="1">
    <citation type="submission" date="2014-09" db="EMBL/GenBank/DDBJ databases">
        <authorList>
            <person name="Magalhaes I.L.F."/>
            <person name="Oliveira U."/>
            <person name="Santos F.R."/>
            <person name="Vidigal T.H.D.A."/>
            <person name="Brescovit A.D."/>
            <person name="Santos A.J."/>
        </authorList>
    </citation>
    <scope>NUCLEOTIDE SEQUENCE</scope>
    <source>
        <tissue evidence="2">Shoot tissue taken approximately 20 cm above the soil surface</tissue>
    </source>
</reference>
<dbReference type="AlphaFoldDB" id="A0A0A9DT75"/>
<reference evidence="2" key="2">
    <citation type="journal article" date="2015" name="Data Brief">
        <title>Shoot transcriptome of the giant reed, Arundo donax.</title>
        <authorList>
            <person name="Barrero R.A."/>
            <person name="Guerrero F.D."/>
            <person name="Moolhuijzen P."/>
            <person name="Goolsby J.A."/>
            <person name="Tidwell J."/>
            <person name="Bellgard S.E."/>
            <person name="Bellgard M.I."/>
        </authorList>
    </citation>
    <scope>NUCLEOTIDE SEQUENCE</scope>
    <source>
        <tissue evidence="2">Shoot tissue taken approximately 20 cm above the soil surface</tissue>
    </source>
</reference>
<organism evidence="2">
    <name type="scientific">Arundo donax</name>
    <name type="common">Giant reed</name>
    <name type="synonym">Donax arundinaceus</name>
    <dbReference type="NCBI Taxonomy" id="35708"/>
    <lineage>
        <taxon>Eukaryota</taxon>
        <taxon>Viridiplantae</taxon>
        <taxon>Streptophyta</taxon>
        <taxon>Embryophyta</taxon>
        <taxon>Tracheophyta</taxon>
        <taxon>Spermatophyta</taxon>
        <taxon>Magnoliopsida</taxon>
        <taxon>Liliopsida</taxon>
        <taxon>Poales</taxon>
        <taxon>Poaceae</taxon>
        <taxon>PACMAD clade</taxon>
        <taxon>Arundinoideae</taxon>
        <taxon>Arundineae</taxon>
        <taxon>Arundo</taxon>
    </lineage>
</organism>
<proteinExistence type="predicted"/>